<accession>A0A840NL67</accession>
<keyword evidence="1" id="KW-1133">Transmembrane helix</keyword>
<gene>
    <name evidence="2" type="ORF">BJ969_004899</name>
</gene>
<evidence type="ECO:0000313" key="2">
    <source>
        <dbReference type="EMBL" id="MBB5071811.1"/>
    </source>
</evidence>
<keyword evidence="1" id="KW-0472">Membrane</keyword>
<evidence type="ECO:0000256" key="1">
    <source>
        <dbReference type="SAM" id="Phobius"/>
    </source>
</evidence>
<dbReference type="RefSeq" id="WP_184482456.1">
    <property type="nucleotide sequence ID" value="NZ_JACHIV010000001.1"/>
</dbReference>
<dbReference type="Proteomes" id="UP000580474">
    <property type="component" value="Unassembled WGS sequence"/>
</dbReference>
<keyword evidence="1" id="KW-0812">Transmembrane</keyword>
<organism evidence="2 3">
    <name type="scientific">Saccharopolyspora gloriosae</name>
    <dbReference type="NCBI Taxonomy" id="455344"/>
    <lineage>
        <taxon>Bacteria</taxon>
        <taxon>Bacillati</taxon>
        <taxon>Actinomycetota</taxon>
        <taxon>Actinomycetes</taxon>
        <taxon>Pseudonocardiales</taxon>
        <taxon>Pseudonocardiaceae</taxon>
        <taxon>Saccharopolyspora</taxon>
    </lineage>
</organism>
<reference evidence="2 3" key="1">
    <citation type="submission" date="2020-08" db="EMBL/GenBank/DDBJ databases">
        <title>Sequencing the genomes of 1000 actinobacteria strains.</title>
        <authorList>
            <person name="Klenk H.-P."/>
        </authorList>
    </citation>
    <scope>NUCLEOTIDE SEQUENCE [LARGE SCALE GENOMIC DNA]</scope>
    <source>
        <strain evidence="2 3">DSM 45582</strain>
    </source>
</reference>
<sequence>MPKVSVSWAVAVAALIGVVLVVMSSGEPNEPRRIEVTGEPMTVTTDMTWPQPRG</sequence>
<protein>
    <submittedName>
        <fullName evidence="2">Uncharacterized protein</fullName>
    </submittedName>
</protein>
<feature type="transmembrane region" description="Helical" evidence="1">
    <location>
        <begin position="6"/>
        <end position="23"/>
    </location>
</feature>
<name>A0A840NL67_9PSEU</name>
<dbReference type="AlphaFoldDB" id="A0A840NL67"/>
<keyword evidence="3" id="KW-1185">Reference proteome</keyword>
<dbReference type="EMBL" id="JACHIV010000001">
    <property type="protein sequence ID" value="MBB5071811.1"/>
    <property type="molecule type" value="Genomic_DNA"/>
</dbReference>
<comment type="caution">
    <text evidence="2">The sequence shown here is derived from an EMBL/GenBank/DDBJ whole genome shotgun (WGS) entry which is preliminary data.</text>
</comment>
<proteinExistence type="predicted"/>
<evidence type="ECO:0000313" key="3">
    <source>
        <dbReference type="Proteomes" id="UP000580474"/>
    </source>
</evidence>